<dbReference type="Proteomes" id="UP000243686">
    <property type="component" value="Unassembled WGS sequence"/>
</dbReference>
<reference evidence="1 2" key="1">
    <citation type="submission" date="2015-03" db="EMBL/GenBank/DDBJ databases">
        <title>Draft genome of the nematode, Opisthorchis viverrini.</title>
        <authorList>
            <person name="Mitreva M."/>
        </authorList>
    </citation>
    <scope>NUCLEOTIDE SEQUENCE [LARGE SCALE GENOMIC DNA]</scope>
    <source>
        <strain evidence="1">Khon Kaen</strain>
    </source>
</reference>
<evidence type="ECO:0000313" key="2">
    <source>
        <dbReference type="Proteomes" id="UP000243686"/>
    </source>
</evidence>
<proteinExistence type="predicted"/>
<dbReference type="AlphaFoldDB" id="A0A1S8WIS6"/>
<organism evidence="1 2">
    <name type="scientific">Opisthorchis viverrini</name>
    <name type="common">Southeast Asian liver fluke</name>
    <dbReference type="NCBI Taxonomy" id="6198"/>
    <lineage>
        <taxon>Eukaryota</taxon>
        <taxon>Metazoa</taxon>
        <taxon>Spiralia</taxon>
        <taxon>Lophotrochozoa</taxon>
        <taxon>Platyhelminthes</taxon>
        <taxon>Trematoda</taxon>
        <taxon>Digenea</taxon>
        <taxon>Opisthorchiida</taxon>
        <taxon>Opisthorchiata</taxon>
        <taxon>Opisthorchiidae</taxon>
        <taxon>Opisthorchis</taxon>
    </lineage>
</organism>
<protein>
    <submittedName>
        <fullName evidence="1">Uncharacterized protein</fullName>
    </submittedName>
</protein>
<accession>A0A1S8WIS6</accession>
<keyword evidence="2" id="KW-1185">Reference proteome</keyword>
<sequence length="32" mass="3629">MLCAGANVKQLHGQMKENKYGQRDIRVKSHMG</sequence>
<gene>
    <name evidence="1" type="ORF">X801_09849</name>
</gene>
<dbReference type="EMBL" id="KV906693">
    <property type="protein sequence ID" value="OON14358.1"/>
    <property type="molecule type" value="Genomic_DNA"/>
</dbReference>
<name>A0A1S8WIS6_OPIVI</name>
<evidence type="ECO:0000313" key="1">
    <source>
        <dbReference type="EMBL" id="OON14358.1"/>
    </source>
</evidence>